<protein>
    <submittedName>
        <fullName evidence="1">Uncharacterized protein</fullName>
    </submittedName>
</protein>
<dbReference type="RefSeq" id="WP_406697569.1">
    <property type="nucleotide sequence ID" value="NZ_CP155447.1"/>
</dbReference>
<dbReference type="EMBL" id="CP155447">
    <property type="protein sequence ID" value="XBH04775.1"/>
    <property type="molecule type" value="Genomic_DNA"/>
</dbReference>
<accession>A0AAU7CIA9</accession>
<evidence type="ECO:0000313" key="1">
    <source>
        <dbReference type="EMBL" id="XBH04775.1"/>
    </source>
</evidence>
<proteinExistence type="predicted"/>
<name>A0AAU7CIA9_9BACT</name>
<gene>
    <name evidence="1" type="ORF">V5E97_01795</name>
</gene>
<sequence>MKQGLWFAGIRVHLTSISRSQRRNFASRYRHSGFAFTDKIIERVAKPPVFAIYGDEIILVRNLPMEEGVEPALRESINS</sequence>
<dbReference type="AlphaFoldDB" id="A0AAU7CIA9"/>
<reference evidence="1" key="1">
    <citation type="submission" date="2024-05" db="EMBL/GenBank/DDBJ databases">
        <title>Planctomycetes of the genus Singulisphaera possess chitinolytic capabilities.</title>
        <authorList>
            <person name="Ivanova A."/>
        </authorList>
    </citation>
    <scope>NUCLEOTIDE SEQUENCE</scope>
    <source>
        <strain evidence="1">Ch08T</strain>
    </source>
</reference>
<organism evidence="1">
    <name type="scientific">Singulisphaera sp. Ch08</name>
    <dbReference type="NCBI Taxonomy" id="3120278"/>
    <lineage>
        <taxon>Bacteria</taxon>
        <taxon>Pseudomonadati</taxon>
        <taxon>Planctomycetota</taxon>
        <taxon>Planctomycetia</taxon>
        <taxon>Isosphaerales</taxon>
        <taxon>Isosphaeraceae</taxon>
        <taxon>Singulisphaera</taxon>
    </lineage>
</organism>